<dbReference type="KEGG" id="gog:C1280_35195"/>
<reference evidence="1 2" key="1">
    <citation type="submission" date="2018-01" db="EMBL/GenBank/DDBJ databases">
        <title>G. obscuriglobus.</title>
        <authorList>
            <person name="Franke J."/>
            <person name="Blomberg W."/>
            <person name="Selmecki A."/>
        </authorList>
    </citation>
    <scope>NUCLEOTIDE SEQUENCE [LARGE SCALE GENOMIC DNA]</scope>
    <source>
        <strain evidence="1 2">DSM 5831</strain>
    </source>
</reference>
<accession>A0A2Z3HJU4</accession>
<sequence length="137" mass="15048">MEANPDGFTTGGKRYDAKGWLTRSAAWLAWSDLDPAFAKSVAADKEGKTASHALRAELVREASRLRGTITKEGGVQAGSGWGYEVHMDTPRGKVIEWLIVRPAAPRPRLYVYGLEATNISPDSAAVRRMFTSFQVHE</sequence>
<name>A0A2Z3HJU4_9BACT</name>
<keyword evidence="2" id="KW-1185">Reference proteome</keyword>
<protein>
    <submittedName>
        <fullName evidence="1">Uncharacterized protein</fullName>
    </submittedName>
</protein>
<gene>
    <name evidence="1" type="ORF">C1280_35195</name>
</gene>
<proteinExistence type="predicted"/>
<dbReference type="Proteomes" id="UP000245802">
    <property type="component" value="Chromosome"/>
</dbReference>
<evidence type="ECO:0000313" key="2">
    <source>
        <dbReference type="Proteomes" id="UP000245802"/>
    </source>
</evidence>
<dbReference type="OrthoDB" id="209478at2"/>
<evidence type="ECO:0000313" key="1">
    <source>
        <dbReference type="EMBL" id="AWM41730.1"/>
    </source>
</evidence>
<dbReference type="AlphaFoldDB" id="A0A2Z3HJU4"/>
<organism evidence="1 2">
    <name type="scientific">Gemmata obscuriglobus</name>
    <dbReference type="NCBI Taxonomy" id="114"/>
    <lineage>
        <taxon>Bacteria</taxon>
        <taxon>Pseudomonadati</taxon>
        <taxon>Planctomycetota</taxon>
        <taxon>Planctomycetia</taxon>
        <taxon>Gemmatales</taxon>
        <taxon>Gemmataceae</taxon>
        <taxon>Gemmata</taxon>
    </lineage>
</organism>
<dbReference type="EMBL" id="CP025958">
    <property type="protein sequence ID" value="AWM41730.1"/>
    <property type="molecule type" value="Genomic_DNA"/>
</dbReference>